<keyword evidence="2" id="KW-1185">Reference proteome</keyword>
<reference evidence="1 2" key="1">
    <citation type="journal article" date="2019" name="Commun. Biol.">
        <title>The bagworm genome reveals a unique fibroin gene that provides high tensile strength.</title>
        <authorList>
            <person name="Kono N."/>
            <person name="Nakamura H."/>
            <person name="Ohtoshi R."/>
            <person name="Tomita M."/>
            <person name="Numata K."/>
            <person name="Arakawa K."/>
        </authorList>
    </citation>
    <scope>NUCLEOTIDE SEQUENCE [LARGE SCALE GENOMIC DNA]</scope>
</reference>
<name>A0A4C1SYS5_EUMVA</name>
<dbReference type="AlphaFoldDB" id="A0A4C1SYS5"/>
<dbReference type="Proteomes" id="UP000299102">
    <property type="component" value="Unassembled WGS sequence"/>
</dbReference>
<organism evidence="1 2">
    <name type="scientific">Eumeta variegata</name>
    <name type="common">Bagworm moth</name>
    <name type="synonym">Eumeta japonica</name>
    <dbReference type="NCBI Taxonomy" id="151549"/>
    <lineage>
        <taxon>Eukaryota</taxon>
        <taxon>Metazoa</taxon>
        <taxon>Ecdysozoa</taxon>
        <taxon>Arthropoda</taxon>
        <taxon>Hexapoda</taxon>
        <taxon>Insecta</taxon>
        <taxon>Pterygota</taxon>
        <taxon>Neoptera</taxon>
        <taxon>Endopterygota</taxon>
        <taxon>Lepidoptera</taxon>
        <taxon>Glossata</taxon>
        <taxon>Ditrysia</taxon>
        <taxon>Tineoidea</taxon>
        <taxon>Psychidae</taxon>
        <taxon>Oiketicinae</taxon>
        <taxon>Eumeta</taxon>
    </lineage>
</organism>
<protein>
    <submittedName>
        <fullName evidence="1">Uncharacterized protein</fullName>
    </submittedName>
</protein>
<evidence type="ECO:0000313" key="1">
    <source>
        <dbReference type="EMBL" id="GBP06151.1"/>
    </source>
</evidence>
<accession>A0A4C1SYS5</accession>
<evidence type="ECO:0000313" key="2">
    <source>
        <dbReference type="Proteomes" id="UP000299102"/>
    </source>
</evidence>
<comment type="caution">
    <text evidence="1">The sequence shown here is derived from an EMBL/GenBank/DDBJ whole genome shotgun (WGS) entry which is preliminary data.</text>
</comment>
<gene>
    <name evidence="1" type="ORF">EVAR_3528_1</name>
</gene>
<dbReference type="EMBL" id="BGZK01000021">
    <property type="protein sequence ID" value="GBP06151.1"/>
    <property type="molecule type" value="Genomic_DNA"/>
</dbReference>
<sequence length="224" mass="25464">MPHIDIQMYRGLSDLNVGILNASESEIEWCDFFAVSFLHLVGAWRCKLEVCRRPTSYIFHGVGSTIWSYRRQRPGTQAGARFNNSILGNLQPAMVRDLYQVFDSPSKRQSNAATSSSWLPFQNEVQPSPGRGVVVPRARGSIYQQNNFLPAGHTTARARAKDGPKILYSFITGLATYNYLLAARPVPLRTRRMLEKGWDGEERALNAKKKTRITLSRECRRLWC</sequence>
<proteinExistence type="predicted"/>